<comment type="caution">
    <text evidence="4">The sequence shown here is derived from an EMBL/GenBank/DDBJ whole genome shotgun (WGS) entry which is preliminary data.</text>
</comment>
<feature type="domain" description="DUF1549" evidence="2">
    <location>
        <begin position="38"/>
        <end position="220"/>
    </location>
</feature>
<proteinExistence type="predicted"/>
<protein>
    <submittedName>
        <fullName evidence="4">DUF1549 domain-containing protein</fullName>
    </submittedName>
</protein>
<evidence type="ECO:0000259" key="3">
    <source>
        <dbReference type="Pfam" id="PF07587"/>
    </source>
</evidence>
<dbReference type="Pfam" id="PF07587">
    <property type="entry name" value="PSD1"/>
    <property type="match status" value="2"/>
</dbReference>
<dbReference type="InterPro" id="IPR011992">
    <property type="entry name" value="EF-hand-dom_pair"/>
</dbReference>
<accession>A0A7C2P5K5</accession>
<dbReference type="PANTHER" id="PTHR35889:SF3">
    <property type="entry name" value="F-BOX DOMAIN-CONTAINING PROTEIN"/>
    <property type="match status" value="1"/>
</dbReference>
<feature type="signal peptide" evidence="1">
    <location>
        <begin position="1"/>
        <end position="24"/>
    </location>
</feature>
<dbReference type="InterPro" id="IPR022655">
    <property type="entry name" value="DUF1553"/>
</dbReference>
<evidence type="ECO:0000259" key="2">
    <source>
        <dbReference type="Pfam" id="PF07583"/>
    </source>
</evidence>
<sequence length="614" mass="67884">MRLLSTFGLLAAVALTMPAAPVWAGNPDVRSPQDVAAEVDRLILTELERAGQPVAPLAGDEDFLRRASFDIAGTPPTPRDVTLFGLDPDPAKRARLVEQLLASPNYGKNWGSYWRDVVYLPATNMRARGANAVFEQWMVEQLNANRPWDAIVTDILTATGNVNENGATGLLFAHSAEPPEVAAEACRIFLGIQIQCANCHDHPSDIWKREQFHELAAYFPRAALRPILVDGQQRGFEVVAVNQSRGRGPGGGMMPENPERAFGFLDRNRDGQISQREAEASPGGQFARVFERMLQVGDANKDKLISLDEFKSMPAPPMQGRGNTEYYMPDLNNPSSRGTIVQPKFFVDGSQPGQGLSDEDRRRAAAKAFTSPDNPWFARAVINRVWNEMLGEGFYMPVDDLGPTREARFPQALDVLAAGFVGSGYDLKWLVQTVALTQTYQRQVRSKPVSETALPFASQTPTHLRSDQLFNALATVLGFNEQAATLRGGMMPAGIYAVNRGPRSLFNAVFTFDPSTPQEDITGNVQQALVMMNSPQFRQALSANPNTRLGQILRQHSDDQDAISEVYLLALSREPSERELKLCQQYIQDIGNRAEAYEDLLWSLVNSSEFVSKR</sequence>
<feature type="domain" description="DUF1553" evidence="3">
    <location>
        <begin position="361"/>
        <end position="476"/>
    </location>
</feature>
<name>A0A7C2P5K5_9PLAN</name>
<reference evidence="4" key="1">
    <citation type="journal article" date="2020" name="mSystems">
        <title>Genome- and Community-Level Interaction Insights into Carbon Utilization and Element Cycling Functions of Hydrothermarchaeota in Hydrothermal Sediment.</title>
        <authorList>
            <person name="Zhou Z."/>
            <person name="Liu Y."/>
            <person name="Xu W."/>
            <person name="Pan J."/>
            <person name="Luo Z.H."/>
            <person name="Li M."/>
        </authorList>
    </citation>
    <scope>NUCLEOTIDE SEQUENCE [LARGE SCALE GENOMIC DNA]</scope>
    <source>
        <strain evidence="4">SpSt-339</strain>
    </source>
</reference>
<keyword evidence="1" id="KW-0732">Signal</keyword>
<dbReference type="PANTHER" id="PTHR35889">
    <property type="entry name" value="CYCLOINULO-OLIGOSACCHARIDE FRUCTANOTRANSFERASE-RELATED"/>
    <property type="match status" value="1"/>
</dbReference>
<gene>
    <name evidence="4" type="ORF">ENQ76_07590</name>
</gene>
<dbReference type="PROSITE" id="PS00018">
    <property type="entry name" value="EF_HAND_1"/>
    <property type="match status" value="1"/>
</dbReference>
<dbReference type="SUPFAM" id="SSF47473">
    <property type="entry name" value="EF-hand"/>
    <property type="match status" value="1"/>
</dbReference>
<organism evidence="4">
    <name type="scientific">Schlesneria paludicola</name>
    <dbReference type="NCBI Taxonomy" id="360056"/>
    <lineage>
        <taxon>Bacteria</taxon>
        <taxon>Pseudomonadati</taxon>
        <taxon>Planctomycetota</taxon>
        <taxon>Planctomycetia</taxon>
        <taxon>Planctomycetales</taxon>
        <taxon>Planctomycetaceae</taxon>
        <taxon>Schlesneria</taxon>
    </lineage>
</organism>
<evidence type="ECO:0000256" key="1">
    <source>
        <dbReference type="SAM" id="SignalP"/>
    </source>
</evidence>
<feature type="chain" id="PRO_5027988633" evidence="1">
    <location>
        <begin position="25"/>
        <end position="614"/>
    </location>
</feature>
<dbReference type="AlphaFoldDB" id="A0A7C2P5K5"/>
<evidence type="ECO:0000313" key="4">
    <source>
        <dbReference type="EMBL" id="HEN15315.1"/>
    </source>
</evidence>
<feature type="domain" description="DUF1553" evidence="3">
    <location>
        <begin position="514"/>
        <end position="586"/>
    </location>
</feature>
<dbReference type="EMBL" id="DSOK01000222">
    <property type="protein sequence ID" value="HEN15315.1"/>
    <property type="molecule type" value="Genomic_DNA"/>
</dbReference>
<dbReference type="InterPro" id="IPR018247">
    <property type="entry name" value="EF_Hand_1_Ca_BS"/>
</dbReference>
<dbReference type="Gene3D" id="1.10.238.10">
    <property type="entry name" value="EF-hand"/>
    <property type="match status" value="1"/>
</dbReference>
<dbReference type="InterPro" id="IPR011444">
    <property type="entry name" value="DUF1549"/>
</dbReference>
<dbReference type="Pfam" id="PF07583">
    <property type="entry name" value="PSCyt2"/>
    <property type="match status" value="1"/>
</dbReference>